<evidence type="ECO:0000256" key="1">
    <source>
        <dbReference type="SAM" id="MobiDB-lite"/>
    </source>
</evidence>
<dbReference type="Proteomes" id="UP000256913">
    <property type="component" value="Unassembled WGS sequence"/>
</dbReference>
<keyword evidence="2" id="KW-0812">Transmembrane</keyword>
<dbReference type="OrthoDB" id="3218347at2"/>
<name>A0A3D9ZYY6_9ACTN</name>
<comment type="caution">
    <text evidence="3">The sequence shown here is derived from an EMBL/GenBank/DDBJ whole genome shotgun (WGS) entry which is preliminary data.</text>
</comment>
<dbReference type="RefSeq" id="WP_116073622.1">
    <property type="nucleotide sequence ID" value="NZ_BONB01000012.1"/>
</dbReference>
<feature type="compositionally biased region" description="Low complexity" evidence="1">
    <location>
        <begin position="105"/>
        <end position="116"/>
    </location>
</feature>
<organism evidence="3 4">
    <name type="scientific">Asanoa ferruginea</name>
    <dbReference type="NCBI Taxonomy" id="53367"/>
    <lineage>
        <taxon>Bacteria</taxon>
        <taxon>Bacillati</taxon>
        <taxon>Actinomycetota</taxon>
        <taxon>Actinomycetes</taxon>
        <taxon>Micromonosporales</taxon>
        <taxon>Micromonosporaceae</taxon>
        <taxon>Asanoa</taxon>
    </lineage>
</organism>
<keyword evidence="4" id="KW-1185">Reference proteome</keyword>
<protein>
    <submittedName>
        <fullName evidence="3">Uncharacterized protein</fullName>
    </submittedName>
</protein>
<feature type="compositionally biased region" description="Basic and acidic residues" evidence="1">
    <location>
        <begin position="122"/>
        <end position="131"/>
    </location>
</feature>
<reference evidence="3 4" key="1">
    <citation type="submission" date="2018-08" db="EMBL/GenBank/DDBJ databases">
        <title>Sequencing the genomes of 1000 actinobacteria strains.</title>
        <authorList>
            <person name="Klenk H.-P."/>
        </authorList>
    </citation>
    <scope>NUCLEOTIDE SEQUENCE [LARGE SCALE GENOMIC DNA]</scope>
    <source>
        <strain evidence="3 4">DSM 44099</strain>
    </source>
</reference>
<keyword evidence="2" id="KW-1133">Transmembrane helix</keyword>
<proteinExistence type="predicted"/>
<gene>
    <name evidence="3" type="ORF">DFJ67_7477</name>
</gene>
<evidence type="ECO:0000313" key="3">
    <source>
        <dbReference type="EMBL" id="REG01394.1"/>
    </source>
</evidence>
<feature type="transmembrane region" description="Helical" evidence="2">
    <location>
        <begin position="6"/>
        <end position="24"/>
    </location>
</feature>
<sequence length="131" mass="13542">MLYLFWAGWGLIGGLIVEALDLSGAIRRAGTWPWRRRGEPKLGPYLVAVVLRVGAGAGLAAGLGGEGQLGGPLSALVVGAGAPLILERITKQALLTVAPSNDDGPAAAAARPPASRRAPRTRRVDVTRSED</sequence>
<dbReference type="EMBL" id="QUMQ01000001">
    <property type="protein sequence ID" value="REG01394.1"/>
    <property type="molecule type" value="Genomic_DNA"/>
</dbReference>
<feature type="region of interest" description="Disordered" evidence="1">
    <location>
        <begin position="98"/>
        <end position="131"/>
    </location>
</feature>
<dbReference type="AlphaFoldDB" id="A0A3D9ZYY6"/>
<accession>A0A3D9ZYY6</accession>
<evidence type="ECO:0000256" key="2">
    <source>
        <dbReference type="SAM" id="Phobius"/>
    </source>
</evidence>
<evidence type="ECO:0000313" key="4">
    <source>
        <dbReference type="Proteomes" id="UP000256913"/>
    </source>
</evidence>
<keyword evidence="2" id="KW-0472">Membrane</keyword>